<keyword evidence="4" id="KW-0732">Signal</keyword>
<keyword evidence="9" id="KW-0325">Glycoprotein</keyword>
<dbReference type="PROSITE" id="PS50012">
    <property type="entry name" value="RCC1_3"/>
    <property type="match status" value="2"/>
</dbReference>
<feature type="compositionally biased region" description="Low complexity" evidence="12">
    <location>
        <begin position="336"/>
        <end position="392"/>
    </location>
</feature>
<evidence type="ECO:0000256" key="1">
    <source>
        <dbReference type="ARBA" id="ARBA00004479"/>
    </source>
</evidence>
<evidence type="ECO:0000256" key="13">
    <source>
        <dbReference type="SAM" id="Phobius"/>
    </source>
</evidence>
<dbReference type="STRING" id="40754.THII_3909"/>
<dbReference type="InterPro" id="IPR000408">
    <property type="entry name" value="Reg_chr_condens"/>
</dbReference>
<dbReference type="Gene3D" id="2.130.10.30">
    <property type="entry name" value="Regulator of chromosome condensation 1/beta-lactamase-inhibitor protein II"/>
    <property type="match status" value="2"/>
</dbReference>
<accession>A0A090BW93</accession>
<dbReference type="EC" id="2.7.11.1" evidence="2"/>
<feature type="compositionally biased region" description="Low complexity" evidence="12">
    <location>
        <begin position="318"/>
        <end position="330"/>
    </location>
</feature>
<feature type="compositionally biased region" description="Polar residues" evidence="12">
    <location>
        <begin position="393"/>
        <end position="431"/>
    </location>
</feature>
<dbReference type="GO" id="GO:0016020">
    <property type="term" value="C:membrane"/>
    <property type="evidence" value="ECO:0007669"/>
    <property type="project" value="UniProtKB-SubCell"/>
</dbReference>
<evidence type="ECO:0000256" key="5">
    <source>
        <dbReference type="ARBA" id="ARBA00022989"/>
    </source>
</evidence>
<reference evidence="14 15" key="1">
    <citation type="journal article" date="2014" name="ISME J.">
        <title>Ecophysiology of Thioploca ingrica as revealed by the complete genome sequence supplemented with proteomic evidence.</title>
        <authorList>
            <person name="Kojima H."/>
            <person name="Ogura Y."/>
            <person name="Yamamoto N."/>
            <person name="Togashi T."/>
            <person name="Mori H."/>
            <person name="Watanabe T."/>
            <person name="Nemoto F."/>
            <person name="Kurokawa K."/>
            <person name="Hayashi T."/>
            <person name="Fukui M."/>
        </authorList>
    </citation>
    <scope>NUCLEOTIDE SEQUENCE [LARGE SCALE GENOMIC DNA]</scope>
</reference>
<evidence type="ECO:0000256" key="2">
    <source>
        <dbReference type="ARBA" id="ARBA00012513"/>
    </source>
</evidence>
<comment type="catalytic activity">
    <reaction evidence="11">
        <text>L-seryl-[protein] + ATP = O-phospho-L-seryl-[protein] + ADP + H(+)</text>
        <dbReference type="Rhea" id="RHEA:17989"/>
        <dbReference type="Rhea" id="RHEA-COMP:9863"/>
        <dbReference type="Rhea" id="RHEA-COMP:11604"/>
        <dbReference type="ChEBI" id="CHEBI:15378"/>
        <dbReference type="ChEBI" id="CHEBI:29999"/>
        <dbReference type="ChEBI" id="CHEBI:30616"/>
        <dbReference type="ChEBI" id="CHEBI:83421"/>
        <dbReference type="ChEBI" id="CHEBI:456216"/>
        <dbReference type="EC" id="2.7.11.1"/>
    </reaction>
</comment>
<dbReference type="KEGG" id="tig:THII_3909"/>
<evidence type="ECO:0000256" key="7">
    <source>
        <dbReference type="ARBA" id="ARBA00023157"/>
    </source>
</evidence>
<evidence type="ECO:0000256" key="3">
    <source>
        <dbReference type="ARBA" id="ARBA00022692"/>
    </source>
</evidence>
<proteinExistence type="predicted"/>
<evidence type="ECO:0000313" key="14">
    <source>
        <dbReference type="EMBL" id="BAP58206.1"/>
    </source>
</evidence>
<dbReference type="PANTHER" id="PTHR47460">
    <property type="entry name" value="SERINE/THREONINE-PROTEIN KINASE-LIKE PROTEIN ACR4"/>
    <property type="match status" value="1"/>
</dbReference>
<gene>
    <name evidence="14" type="ORF">THII_3909</name>
</gene>
<keyword evidence="15" id="KW-1185">Reference proteome</keyword>
<evidence type="ECO:0000256" key="12">
    <source>
        <dbReference type="SAM" id="MobiDB-lite"/>
    </source>
</evidence>
<organism evidence="14 15">
    <name type="scientific">Thioploca ingrica</name>
    <dbReference type="NCBI Taxonomy" id="40754"/>
    <lineage>
        <taxon>Bacteria</taxon>
        <taxon>Pseudomonadati</taxon>
        <taxon>Pseudomonadota</taxon>
        <taxon>Gammaproteobacteria</taxon>
        <taxon>Thiotrichales</taxon>
        <taxon>Thiotrichaceae</taxon>
        <taxon>Thioploca</taxon>
    </lineage>
</organism>
<dbReference type="Proteomes" id="UP000031623">
    <property type="component" value="Chromosome"/>
</dbReference>
<keyword evidence="5 13" id="KW-1133">Transmembrane helix</keyword>
<evidence type="ECO:0000256" key="11">
    <source>
        <dbReference type="ARBA" id="ARBA00048679"/>
    </source>
</evidence>
<comment type="catalytic activity">
    <reaction evidence="10">
        <text>L-threonyl-[protein] + ATP = O-phospho-L-threonyl-[protein] + ADP + H(+)</text>
        <dbReference type="Rhea" id="RHEA:46608"/>
        <dbReference type="Rhea" id="RHEA-COMP:11060"/>
        <dbReference type="Rhea" id="RHEA-COMP:11605"/>
        <dbReference type="ChEBI" id="CHEBI:15378"/>
        <dbReference type="ChEBI" id="CHEBI:30013"/>
        <dbReference type="ChEBI" id="CHEBI:30616"/>
        <dbReference type="ChEBI" id="CHEBI:61977"/>
        <dbReference type="ChEBI" id="CHEBI:456216"/>
        <dbReference type="EC" id="2.7.11.1"/>
    </reaction>
</comment>
<evidence type="ECO:0000256" key="4">
    <source>
        <dbReference type="ARBA" id="ARBA00022729"/>
    </source>
</evidence>
<evidence type="ECO:0000256" key="10">
    <source>
        <dbReference type="ARBA" id="ARBA00047899"/>
    </source>
</evidence>
<evidence type="ECO:0000256" key="6">
    <source>
        <dbReference type="ARBA" id="ARBA00023136"/>
    </source>
</evidence>
<dbReference type="InterPro" id="IPR009091">
    <property type="entry name" value="RCC1/BLIP-II"/>
</dbReference>
<feature type="transmembrane region" description="Helical" evidence="13">
    <location>
        <begin position="12"/>
        <end position="32"/>
    </location>
</feature>
<keyword evidence="6 13" id="KW-0472">Membrane</keyword>
<dbReference type="HOGENOM" id="CLU_474806_0_0_6"/>
<dbReference type="OrthoDB" id="5625894at2"/>
<dbReference type="AlphaFoldDB" id="A0A090BW93"/>
<dbReference type="EMBL" id="AP014633">
    <property type="protein sequence ID" value="BAP58206.1"/>
    <property type="molecule type" value="Genomic_DNA"/>
</dbReference>
<protein>
    <recommendedName>
        <fullName evidence="2">non-specific serine/threonine protein kinase</fullName>
        <ecNumber evidence="2">2.7.11.1</ecNumber>
    </recommendedName>
</protein>
<evidence type="ECO:0000256" key="9">
    <source>
        <dbReference type="ARBA" id="ARBA00023180"/>
    </source>
</evidence>
<evidence type="ECO:0000313" key="15">
    <source>
        <dbReference type="Proteomes" id="UP000031623"/>
    </source>
</evidence>
<keyword evidence="3 13" id="KW-0812">Transmembrane</keyword>
<keyword evidence="8" id="KW-0675">Receptor</keyword>
<dbReference type="GO" id="GO:0004674">
    <property type="term" value="F:protein serine/threonine kinase activity"/>
    <property type="evidence" value="ECO:0007669"/>
    <property type="project" value="UniProtKB-KW"/>
</dbReference>
<comment type="subcellular location">
    <subcellularLocation>
        <location evidence="1">Membrane</location>
        <topology evidence="1">Single-pass type I membrane protein</topology>
    </subcellularLocation>
</comment>
<sequence>MDTNTLYHKNQYFFKGILSIFIVIVCLTSRMASANVLDAGDYQTCGITKDDKIICWGNHADEPIPAIIAPFTQISVGLFYTCVINNVNQMNCWVNTNDPLNSETSSPPPIPVEHEKGVLQVSVGDDDICALTLNHDVTCWSYDSDSQTLTSASETGPFKQVSVGSAHTCALTEQGQAKCWGNNDSGQAPPEPVAGPFTQISAAGYHTCGLTEKGEMTCWGENSSNQTPASEVGPFVYINTGFSHTCAVMKDSGQIQCWGDDTFGEVSLPSQAGGSFDEVSVGFDHTCAVKADDSVSCWGDDLYNQTVVPVGLVLKVNAPTSGGSTPPAGGTDPGKSDSTPSTGSTDPGKSDSTPSTGSTDPGKSDSTPSTGGTVPGKSGSTPPTGGTVPGKSDSTPSTGSTVPGKSDSTPSTGSTVPGKSDSTPSTGSTVPTIVGSDPITIGELASCEPATYSNETRQATLPYVEIPLYTDIDGKSILSIGLFSAILEIPFGFSDIQVKELTFISTIEQTNPCHPQFKPENGVLTIPVLNVPTIVPYLKSTPIFGPIVQCDATLQQSILRPDVLSLTGFNCVLP</sequence>
<name>A0A090BW93_9GAMM</name>
<feature type="region of interest" description="Disordered" evidence="12">
    <location>
        <begin position="318"/>
        <end position="437"/>
    </location>
</feature>
<keyword evidence="7" id="KW-1015">Disulfide bond</keyword>
<evidence type="ECO:0000256" key="8">
    <source>
        <dbReference type="ARBA" id="ARBA00023170"/>
    </source>
</evidence>
<dbReference type="PANTHER" id="PTHR47460:SF1">
    <property type="entry name" value="SERINE_THREONINE-PROTEIN KINASE-LIKE PROTEIN ACR4"/>
    <property type="match status" value="1"/>
</dbReference>
<dbReference type="SUPFAM" id="SSF50985">
    <property type="entry name" value="RCC1/BLIP-II"/>
    <property type="match status" value="1"/>
</dbReference>
<dbReference type="Pfam" id="PF13540">
    <property type="entry name" value="RCC1_2"/>
    <property type="match status" value="4"/>
</dbReference>